<proteinExistence type="predicted"/>
<dbReference type="InterPro" id="IPR002495">
    <property type="entry name" value="Glyco_trans_8"/>
</dbReference>
<dbReference type="Gene3D" id="3.90.550.10">
    <property type="entry name" value="Spore Coat Polysaccharide Biosynthesis Protein SpsA, Chain A"/>
    <property type="match status" value="1"/>
</dbReference>
<evidence type="ECO:0000256" key="1">
    <source>
        <dbReference type="ARBA" id="ARBA00022676"/>
    </source>
</evidence>
<evidence type="ECO:0000313" key="5">
    <source>
        <dbReference type="EMBL" id="KPQ36663.1"/>
    </source>
</evidence>
<comment type="caution">
    <text evidence="5">The sequence shown here is derived from an EMBL/GenBank/DDBJ whole genome shotgun (WGS) entry which is preliminary data.</text>
</comment>
<feature type="region of interest" description="Disordered" evidence="4">
    <location>
        <begin position="34"/>
        <end position="59"/>
    </location>
</feature>
<name>A0A0P8C4R1_9CYAN</name>
<dbReference type="STRING" id="1666911.HLUCCA11_05705"/>
<dbReference type="InterPro" id="IPR029044">
    <property type="entry name" value="Nucleotide-diphossugar_trans"/>
</dbReference>
<dbReference type="PANTHER" id="PTHR13778:SF47">
    <property type="entry name" value="LIPOPOLYSACCHARIDE 1,3-GALACTOSYLTRANSFERASE"/>
    <property type="match status" value="1"/>
</dbReference>
<dbReference type="AlphaFoldDB" id="A0A0P8C4R1"/>
<dbReference type="SUPFAM" id="SSF53448">
    <property type="entry name" value="Nucleotide-diphospho-sugar transferases"/>
    <property type="match status" value="1"/>
</dbReference>
<evidence type="ECO:0000313" key="6">
    <source>
        <dbReference type="Proteomes" id="UP000050465"/>
    </source>
</evidence>
<dbReference type="GO" id="GO:0046872">
    <property type="term" value="F:metal ion binding"/>
    <property type="evidence" value="ECO:0007669"/>
    <property type="project" value="UniProtKB-KW"/>
</dbReference>
<dbReference type="InterPro" id="IPR050748">
    <property type="entry name" value="Glycosyltrans_8_dom-fam"/>
</dbReference>
<organism evidence="5 6">
    <name type="scientific">Phormidesmis priestleyi Ana</name>
    <dbReference type="NCBI Taxonomy" id="1666911"/>
    <lineage>
        <taxon>Bacteria</taxon>
        <taxon>Bacillati</taxon>
        <taxon>Cyanobacteriota</taxon>
        <taxon>Cyanophyceae</taxon>
        <taxon>Leptolyngbyales</taxon>
        <taxon>Leptolyngbyaceae</taxon>
        <taxon>Phormidesmis</taxon>
    </lineage>
</organism>
<dbReference type="Pfam" id="PF01501">
    <property type="entry name" value="Glyco_transf_8"/>
    <property type="match status" value="1"/>
</dbReference>
<dbReference type="PATRIC" id="fig|1666911.3.peg.3349"/>
<dbReference type="GO" id="GO:0016757">
    <property type="term" value="F:glycosyltransferase activity"/>
    <property type="evidence" value="ECO:0007669"/>
    <property type="project" value="UniProtKB-KW"/>
</dbReference>
<dbReference type="Proteomes" id="UP000050465">
    <property type="component" value="Unassembled WGS sequence"/>
</dbReference>
<evidence type="ECO:0000256" key="2">
    <source>
        <dbReference type="ARBA" id="ARBA00022679"/>
    </source>
</evidence>
<keyword evidence="1" id="KW-0328">Glycosyltransferase</keyword>
<evidence type="ECO:0000256" key="3">
    <source>
        <dbReference type="ARBA" id="ARBA00022723"/>
    </source>
</evidence>
<dbReference type="EMBL" id="LJZR01000005">
    <property type="protein sequence ID" value="KPQ36663.1"/>
    <property type="molecule type" value="Genomic_DNA"/>
</dbReference>
<protein>
    <submittedName>
        <fullName evidence="5">LPS:glycosyltransferase</fullName>
    </submittedName>
</protein>
<accession>A0A0P8C4R1</accession>
<reference evidence="5 6" key="1">
    <citation type="submission" date="2015-09" db="EMBL/GenBank/DDBJ databases">
        <title>Identification and resolution of microdiversity through metagenomic sequencing of parallel consortia.</title>
        <authorList>
            <person name="Nelson W.C."/>
            <person name="Romine M.F."/>
            <person name="Lindemann S.R."/>
        </authorList>
    </citation>
    <scope>NUCLEOTIDE SEQUENCE [LARGE SCALE GENOMIC DNA]</scope>
    <source>
        <strain evidence="5">Ana</strain>
    </source>
</reference>
<gene>
    <name evidence="5" type="ORF">HLUCCA11_05705</name>
</gene>
<evidence type="ECO:0000256" key="4">
    <source>
        <dbReference type="SAM" id="MobiDB-lite"/>
    </source>
</evidence>
<keyword evidence="2 5" id="KW-0808">Transferase</keyword>
<dbReference type="PANTHER" id="PTHR13778">
    <property type="entry name" value="GLYCOSYLTRANSFERASE 8 DOMAIN-CONTAINING PROTEIN"/>
    <property type="match status" value="1"/>
</dbReference>
<sequence length="317" mass="36722">MYIDIAFSLNRALQVPLLVVINSILCNTQVGQLSDNSGSRTAANAAIAPSEKPENPESTAPLRFNIVVPPGDQSFFEDKLRDAFGETYRSAIDSAAVSFRVREFIPPDFLKHYLDSKFQEKKPERRISRYMQYARLFLKDIFPDVTRVVYLDGDTLVLGDVRSLFAQGSQLTPQRYLAAAPQFFPAMFYFSNPFKMWADLRKFKKAFNSGVLLTDLTLWTPATYEQLRHYLNLDAKNNYRLYHLGDETVFNLMFKDTYIPLHKRWNSCGYGQPHWITNLLKKDPEQMSVIHWSGGHHKPWQSDRVIYADLWRSYLPV</sequence>
<keyword evidence="3" id="KW-0479">Metal-binding</keyword>